<dbReference type="HOGENOM" id="CLU_052688_0_0_1"/>
<dbReference type="Proteomes" id="UP000027222">
    <property type="component" value="Unassembled WGS sequence"/>
</dbReference>
<evidence type="ECO:0000313" key="3">
    <source>
        <dbReference type="EMBL" id="KDR68873.1"/>
    </source>
</evidence>
<protein>
    <submittedName>
        <fullName evidence="3">Uncharacterized protein</fullName>
    </submittedName>
</protein>
<evidence type="ECO:0000256" key="1">
    <source>
        <dbReference type="SAM" id="MobiDB-lite"/>
    </source>
</evidence>
<keyword evidence="2" id="KW-0472">Membrane</keyword>
<evidence type="ECO:0000256" key="2">
    <source>
        <dbReference type="SAM" id="Phobius"/>
    </source>
</evidence>
<organism evidence="3 4">
    <name type="scientific">Galerina marginata (strain CBS 339.88)</name>
    <dbReference type="NCBI Taxonomy" id="685588"/>
    <lineage>
        <taxon>Eukaryota</taxon>
        <taxon>Fungi</taxon>
        <taxon>Dikarya</taxon>
        <taxon>Basidiomycota</taxon>
        <taxon>Agaricomycotina</taxon>
        <taxon>Agaricomycetes</taxon>
        <taxon>Agaricomycetidae</taxon>
        <taxon>Agaricales</taxon>
        <taxon>Agaricineae</taxon>
        <taxon>Strophariaceae</taxon>
        <taxon>Galerina</taxon>
    </lineage>
</organism>
<accession>A0A067SQ15</accession>
<dbReference type="CDD" id="cd12087">
    <property type="entry name" value="TM_EGFR-like"/>
    <property type="match status" value="1"/>
</dbReference>
<keyword evidence="4" id="KW-1185">Reference proteome</keyword>
<feature type="region of interest" description="Disordered" evidence="1">
    <location>
        <begin position="287"/>
        <end position="306"/>
    </location>
</feature>
<evidence type="ECO:0000313" key="4">
    <source>
        <dbReference type="Proteomes" id="UP000027222"/>
    </source>
</evidence>
<dbReference type="EMBL" id="KL142405">
    <property type="protein sequence ID" value="KDR68873.1"/>
    <property type="molecule type" value="Genomic_DNA"/>
</dbReference>
<sequence>MSGTLTHNQGVDDPKTSIISYSGSWTSVTNDAAYGGTLHQTTATGASATLAYTGSLLVNIVGGVQPCGKNISGLVEYQVTMDGVVGGHQTIACTSQFQIAVALYSGSGGTVGVNARHAVTLTNLGPTSAPLLLDHFDYIVFPTAGLSTPSPAPTTGSSDPNASPSAGAVTQTVATEFIVTTVNAIATTSAVLTTLTIAVESTGTHSSLGGGRSAHVIGPVIGGVSALVVIAATIFLILRRRRQKLNSSRFSSLAEEFSGAITPFNLNSHHSESQEVTESNICSQLEKRQQALLPHSSSPSNRLHTRGMHKGGILLRSERLGPGATSAPVHNGPSTQVPESSTSTARSYGPLPQPTTSFSHDIQSHDGNIGISGNHDQSGTTGPTLLDVPPSYESVNNPIRPLDAQEPLQDSN</sequence>
<feature type="transmembrane region" description="Helical" evidence="2">
    <location>
        <begin position="216"/>
        <end position="238"/>
    </location>
</feature>
<reference evidence="4" key="1">
    <citation type="journal article" date="2014" name="Proc. Natl. Acad. Sci. U.S.A.">
        <title>Extensive sampling of basidiomycete genomes demonstrates inadequacy of the white-rot/brown-rot paradigm for wood decay fungi.</title>
        <authorList>
            <person name="Riley R."/>
            <person name="Salamov A.A."/>
            <person name="Brown D.W."/>
            <person name="Nagy L.G."/>
            <person name="Floudas D."/>
            <person name="Held B.W."/>
            <person name="Levasseur A."/>
            <person name="Lombard V."/>
            <person name="Morin E."/>
            <person name="Otillar R."/>
            <person name="Lindquist E.A."/>
            <person name="Sun H."/>
            <person name="LaButti K.M."/>
            <person name="Schmutz J."/>
            <person name="Jabbour D."/>
            <person name="Luo H."/>
            <person name="Baker S.E."/>
            <person name="Pisabarro A.G."/>
            <person name="Walton J.D."/>
            <person name="Blanchette R.A."/>
            <person name="Henrissat B."/>
            <person name="Martin F."/>
            <person name="Cullen D."/>
            <person name="Hibbett D.S."/>
            <person name="Grigoriev I.V."/>
        </authorList>
    </citation>
    <scope>NUCLEOTIDE SEQUENCE [LARGE SCALE GENOMIC DNA]</scope>
    <source>
        <strain evidence="4">CBS 339.88</strain>
    </source>
</reference>
<proteinExistence type="predicted"/>
<feature type="region of interest" description="Disordered" evidence="1">
    <location>
        <begin position="319"/>
        <end position="412"/>
    </location>
</feature>
<keyword evidence="2" id="KW-1133">Transmembrane helix</keyword>
<keyword evidence="2" id="KW-0812">Transmembrane</keyword>
<gene>
    <name evidence="3" type="ORF">GALMADRAFT_160712</name>
</gene>
<dbReference type="AlphaFoldDB" id="A0A067SQ15"/>
<dbReference type="OrthoDB" id="3052647at2759"/>
<name>A0A067SQ15_GALM3</name>
<feature type="compositionally biased region" description="Polar residues" evidence="1">
    <location>
        <begin position="332"/>
        <end position="346"/>
    </location>
</feature>
<feature type="compositionally biased region" description="Polar residues" evidence="1">
    <location>
        <begin position="374"/>
        <end position="383"/>
    </location>
</feature>